<dbReference type="RefSeq" id="WP_144987385.1">
    <property type="nucleotide sequence ID" value="NZ_VNJK01000001.1"/>
</dbReference>
<reference evidence="4 5" key="1">
    <citation type="submission" date="2019-07" db="EMBL/GenBank/DDBJ databases">
        <authorList>
            <person name="Kim J."/>
        </authorList>
    </citation>
    <scope>NUCLEOTIDE SEQUENCE [LARGE SCALE GENOMIC DNA]</scope>
    <source>
        <strain evidence="4 5">N4</strain>
    </source>
</reference>
<name>A0A559IX19_9BACL</name>
<dbReference type="OrthoDB" id="41445at2"/>
<dbReference type="Gene3D" id="2.180.10.10">
    <property type="entry name" value="RHS repeat-associated core"/>
    <property type="match status" value="2"/>
</dbReference>
<keyword evidence="5" id="KW-1185">Reference proteome</keyword>
<evidence type="ECO:0000313" key="4">
    <source>
        <dbReference type="EMBL" id="TVX92177.1"/>
    </source>
</evidence>
<dbReference type="NCBIfam" id="TIGR03696">
    <property type="entry name" value="Rhs_assc_core"/>
    <property type="match status" value="1"/>
</dbReference>
<evidence type="ECO:0000313" key="5">
    <source>
        <dbReference type="Proteomes" id="UP000318102"/>
    </source>
</evidence>
<evidence type="ECO:0000259" key="3">
    <source>
        <dbReference type="Pfam" id="PF25023"/>
    </source>
</evidence>
<sequence>MKKMRKLSALLALIMFLELAAPLFMQVAEAVAAPKSVSTQTADNKALLTIDYIAKKYNVSPSDILLRLNEGYSLKHVHDALAKNPEITALEATLEEMYPGVGKKYEPPAVTDATYGLQIPGFNLPFPNLGDVTGATYGDLTVTESVYSLSRRKRSVNSDYDKLALINQHVKLDQAPYSVSTGVENISTQDGSLSLRETDIGIPGRNGLSFNLTRMYNSNEAEYFNKDVRSTPIMRFTFVPMLKVKVTRIIHGNNPIKLELAPFETTSTEVRFDGRHVLDIPVDYSFDLFGRDDDLERIMKEKYSDTSKLAHTGKLPGPDNSTYYFEMYYTGKHAPVQFDVVNHFGWETIVTPKKMDDQIKLGKGWKWDIPYIQIEGENKYISLPGGAVYKIVNDKKLEGYPWDDLTFEGYGFWDYDNGIVPYKLTYKNGMTYTFDRDGTLHKQTDAYGNSLYFTYRRNYKEAPYLTEVRDPIGNKLTFTYEGNKIVVSNGKEQVTYQKAYVYDEQHNVNVSYLHSVTDTAGRTTYYSHQFAPSTFDMTSGMDDKVRNDYALINGIFHPTGAKTLISYDSVERAHEQTQYRVNERKDVVEYVDGSTQESNKNTIKYEYDYFKTDNNSQYRAIISNGIASTTDTYKKAYSSYGQDKFYNIETIQDTGAAQHIISQFFYEGSLNPYPWQIITRKRSGGVESPSLTINRSYNMDGNITSETNSLGASTTTTFDKKRGLPETITTKLDANQQTITRLVRNDKGSVTDSKTYANTEDGQLLSHINYEYDEFGNVTKVTAHNDKGKSTVFRYQYGAEYQHGFLTQQEVDVTNVDGQVSTIVEKAKYDPATGRLLSYTDGKQQTTSYAYDVLGRTTLVTMPNNSQISYVYNDAQNHIQVKNTLGEISEVWFDSLGRKVKETQGLGQVKYGYDERTSQLQWTEDAYGNRTTYAYDGFGRPLQTTYANGTSDRVEYDDAKLTVTAIDAEQNLTKTTSDVLGRTILVEALHNKQNYVPVQRTEYNLAGGVTSATDANGNRTEYQYNAGGQLTAVTDAQKQTTSYHYDRLGNLLETTYANQQKMKKEYDELGRVIKKINGTEQVQKYYYDANSNLEKYVDHSGTVTDNHYNVMNQLVQNTVGNETLKYSYDTEGRPVAMTDHRGTTSYEYQARSGFLTSIQYPDGVKLTNNYDLNKKTGYEFAAPGVNVKVDGTYNNVNQLKQLNIMSGGNQPAKTISYDHLANGQLAKQTYGNAFVTDYQYEDMKLKKLNHAKDGTAQNTFQYGYDLVGNITQRNENSYTTNFTYTSLNQIQTSSEFDETYSYDERYNRQTLDSTRAPSIKSAQYEYDKKNRLTKVTGDHNPVTYSYTGEGLLYERVENNVKNRYYYDANKLLLAEAVVGADGKAKIKYVYLYDLNGKLIGRQDAATSQLQYYQLNGHGDVIAIVDEAGKKLNEYRYDIWGLPLEEKETVPNILKYSGEYWDKTTGLQYLRARWYDPSMGRFISEDTYEGELINPSSLNLYTYVMNNPLKYIDPSGNVADTVADIGFIGYDLYQLFTDPSWENAGYLALDTGAAFFPFVTGAGATARGVKGAKNTNKVSRATSSVAEFTVNMGIHSVKNKGKLTRWAVEHIFKGHSNKGWHYLFSKDAIENGNKVLKVRKGFDKWGSFEAEVSIGGTKKQGYSTFFSPGLSPQQVVDVINSATVLERNGTERILKAKNGMHIKAYYDSYDNIVNAFPIHESKMKKNYFKD</sequence>
<feature type="chain" id="PRO_5039662862" evidence="2">
    <location>
        <begin position="21"/>
        <end position="1729"/>
    </location>
</feature>
<dbReference type="InterPro" id="IPR031325">
    <property type="entry name" value="RHS_repeat"/>
</dbReference>
<evidence type="ECO:0000256" key="1">
    <source>
        <dbReference type="ARBA" id="ARBA00022737"/>
    </source>
</evidence>
<keyword evidence="2" id="KW-0732">Signal</keyword>
<evidence type="ECO:0000256" key="2">
    <source>
        <dbReference type="SAM" id="SignalP"/>
    </source>
</evidence>
<feature type="signal peptide" evidence="2">
    <location>
        <begin position="1"/>
        <end position="20"/>
    </location>
</feature>
<feature type="domain" description="Teneurin-like YD-shell" evidence="3">
    <location>
        <begin position="1187"/>
        <end position="1507"/>
    </location>
</feature>
<dbReference type="PANTHER" id="PTHR32305:SF15">
    <property type="entry name" value="PROTEIN RHSA-RELATED"/>
    <property type="match status" value="1"/>
</dbReference>
<dbReference type="InterPro" id="IPR056823">
    <property type="entry name" value="TEN-like_YD-shell"/>
</dbReference>
<protein>
    <submittedName>
        <fullName evidence="4">RHS repeat protein</fullName>
    </submittedName>
</protein>
<dbReference type="EMBL" id="VNJK01000001">
    <property type="protein sequence ID" value="TVX92177.1"/>
    <property type="molecule type" value="Genomic_DNA"/>
</dbReference>
<organism evidence="4 5">
    <name type="scientific">Paenibacillus agilis</name>
    <dbReference type="NCBI Taxonomy" id="3020863"/>
    <lineage>
        <taxon>Bacteria</taxon>
        <taxon>Bacillati</taxon>
        <taxon>Bacillota</taxon>
        <taxon>Bacilli</taxon>
        <taxon>Bacillales</taxon>
        <taxon>Paenibacillaceae</taxon>
        <taxon>Paenibacillus</taxon>
    </lineage>
</organism>
<dbReference type="NCBIfam" id="TIGR01643">
    <property type="entry name" value="YD_repeat_2x"/>
    <property type="match status" value="4"/>
</dbReference>
<proteinExistence type="predicted"/>
<gene>
    <name evidence="4" type="ORF">FPZ44_03365</name>
</gene>
<dbReference type="Pfam" id="PF25023">
    <property type="entry name" value="TEN_YD-shell"/>
    <property type="match status" value="1"/>
</dbReference>
<dbReference type="InterPro" id="IPR050708">
    <property type="entry name" value="T6SS_VgrG/RHS"/>
</dbReference>
<dbReference type="Proteomes" id="UP000318102">
    <property type="component" value="Unassembled WGS sequence"/>
</dbReference>
<accession>A0A559IX19</accession>
<keyword evidence="1" id="KW-0677">Repeat</keyword>
<dbReference type="PANTHER" id="PTHR32305">
    <property type="match status" value="1"/>
</dbReference>
<comment type="caution">
    <text evidence="4">The sequence shown here is derived from an EMBL/GenBank/DDBJ whole genome shotgun (WGS) entry which is preliminary data.</text>
</comment>
<dbReference type="InterPro" id="IPR006530">
    <property type="entry name" value="YD"/>
</dbReference>
<dbReference type="Pfam" id="PF05593">
    <property type="entry name" value="RHS_repeat"/>
    <property type="match status" value="3"/>
</dbReference>
<dbReference type="InterPro" id="IPR022385">
    <property type="entry name" value="Rhs_assc_core"/>
</dbReference>